<feature type="region of interest" description="Disordered" evidence="1">
    <location>
        <begin position="1"/>
        <end position="29"/>
    </location>
</feature>
<evidence type="ECO:0008006" key="4">
    <source>
        <dbReference type="Google" id="ProtNLM"/>
    </source>
</evidence>
<keyword evidence="2" id="KW-0614">Plasmid</keyword>
<dbReference type="AlphaFoldDB" id="A0A4D8QCI5"/>
<evidence type="ECO:0000256" key="1">
    <source>
        <dbReference type="SAM" id="MobiDB-lite"/>
    </source>
</evidence>
<dbReference type="GO" id="GO:0003677">
    <property type="term" value="F:DNA binding"/>
    <property type="evidence" value="ECO:0007669"/>
    <property type="project" value="InterPro"/>
</dbReference>
<sequence length="125" mass="13860">MDVVSGAKRQGRGRRSKAGSGLGMVDTHVDSRLRSRRTLLGLTFQQIQKYEHSTNGIAASRLWPLTEEFHVPVSFFDDDMQDTLPRNPEPFDSETLVPPSGQHSLQRRLVTPVKAQASQATMGGQ</sequence>
<dbReference type="SUPFAM" id="SSF47413">
    <property type="entry name" value="lambda repressor-like DNA-binding domains"/>
    <property type="match status" value="1"/>
</dbReference>
<proteinExistence type="predicted"/>
<evidence type="ECO:0000313" key="2">
    <source>
        <dbReference type="EMBL" id="QCO05810.1"/>
    </source>
</evidence>
<reference evidence="2 3" key="1">
    <citation type="submission" date="2018-09" db="EMBL/GenBank/DDBJ databases">
        <title>Whole genome based analysis of evolution and adaptive divergence in Indian and Brazilian strains of Azospirillum brasilense.</title>
        <authorList>
            <person name="Singh C."/>
            <person name="Tripathi A.K."/>
        </authorList>
    </citation>
    <scope>NUCLEOTIDE SEQUENCE [LARGE SCALE GENOMIC DNA]</scope>
    <source>
        <strain evidence="2 3">MTCC4036</strain>
        <plasmid evidence="2 3">p2</plasmid>
    </source>
</reference>
<dbReference type="EMBL" id="CP032332">
    <property type="protein sequence ID" value="QCO05810.1"/>
    <property type="molecule type" value="Genomic_DNA"/>
</dbReference>
<evidence type="ECO:0000313" key="3">
    <source>
        <dbReference type="Proteomes" id="UP000298596"/>
    </source>
</evidence>
<geneLocation type="plasmid" evidence="2">
    <name>p2</name>
</geneLocation>
<dbReference type="InterPro" id="IPR010982">
    <property type="entry name" value="Lambda_DNA-bd_dom_sf"/>
</dbReference>
<dbReference type="Proteomes" id="UP000298596">
    <property type="component" value="Plasmid p2"/>
</dbReference>
<organism evidence="2 3">
    <name type="scientific">Azospirillum brasilense</name>
    <dbReference type="NCBI Taxonomy" id="192"/>
    <lineage>
        <taxon>Bacteria</taxon>
        <taxon>Pseudomonadati</taxon>
        <taxon>Pseudomonadota</taxon>
        <taxon>Alphaproteobacteria</taxon>
        <taxon>Rhodospirillales</taxon>
        <taxon>Azospirillaceae</taxon>
        <taxon>Azospirillum</taxon>
    </lineage>
</organism>
<accession>A0A4D8QCI5</accession>
<name>A0A4D8QCI5_AZOBR</name>
<feature type="region of interest" description="Disordered" evidence="1">
    <location>
        <begin position="80"/>
        <end position="105"/>
    </location>
</feature>
<protein>
    <recommendedName>
        <fullName evidence="4">XRE family transcriptional regulator</fullName>
    </recommendedName>
</protein>
<gene>
    <name evidence="2" type="ORF">D3867_28395</name>
</gene>